<dbReference type="PROSITE" id="PS51257">
    <property type="entry name" value="PROKAR_LIPOPROTEIN"/>
    <property type="match status" value="1"/>
</dbReference>
<evidence type="ECO:0000259" key="3">
    <source>
        <dbReference type="Pfam" id="PF12010"/>
    </source>
</evidence>
<name>A0A229P0F4_9BACL</name>
<gene>
    <name evidence="4" type="ORF">CGZ75_02765</name>
</gene>
<evidence type="ECO:0000313" key="4">
    <source>
        <dbReference type="EMBL" id="OXM15670.1"/>
    </source>
</evidence>
<dbReference type="Gene3D" id="3.40.190.10">
    <property type="entry name" value="Periplasmic binding protein-like II"/>
    <property type="match status" value="1"/>
</dbReference>
<dbReference type="Proteomes" id="UP000215145">
    <property type="component" value="Unassembled WGS sequence"/>
</dbReference>
<keyword evidence="5" id="KW-1185">Reference proteome</keyword>
<reference evidence="4 5" key="1">
    <citation type="submission" date="2017-07" db="EMBL/GenBank/DDBJ databases">
        <title>Paenibacillus herberti R33 genome sequencing and assembly.</title>
        <authorList>
            <person name="Su W."/>
        </authorList>
    </citation>
    <scope>NUCLEOTIDE SEQUENCE [LARGE SCALE GENOMIC DNA]</scope>
    <source>
        <strain evidence="4 5">R33</strain>
    </source>
</reference>
<evidence type="ECO:0000256" key="1">
    <source>
        <dbReference type="SAM" id="MobiDB-lite"/>
    </source>
</evidence>
<feature type="domain" description="DUF3502" evidence="3">
    <location>
        <begin position="458"/>
        <end position="524"/>
    </location>
</feature>
<dbReference type="AlphaFoldDB" id="A0A229P0F4"/>
<comment type="caution">
    <text evidence="4">The sequence shown here is derived from an EMBL/GenBank/DDBJ whole genome shotgun (WGS) entry which is preliminary data.</text>
</comment>
<feature type="signal peptide" evidence="2">
    <location>
        <begin position="1"/>
        <end position="24"/>
    </location>
</feature>
<dbReference type="PANTHER" id="PTHR43649">
    <property type="entry name" value="ARABINOSE-BINDING PROTEIN-RELATED"/>
    <property type="match status" value="1"/>
</dbReference>
<feature type="compositionally biased region" description="Low complexity" evidence="1">
    <location>
        <begin position="33"/>
        <end position="50"/>
    </location>
</feature>
<dbReference type="OrthoDB" id="1988587at2"/>
<dbReference type="RefSeq" id="WP_089522763.1">
    <property type="nucleotide sequence ID" value="NZ_NMUQ01000001.1"/>
</dbReference>
<dbReference type="InterPro" id="IPR022627">
    <property type="entry name" value="DUF3502"/>
</dbReference>
<dbReference type="Pfam" id="PF12010">
    <property type="entry name" value="DUF3502"/>
    <property type="match status" value="1"/>
</dbReference>
<evidence type="ECO:0000313" key="5">
    <source>
        <dbReference type="Proteomes" id="UP000215145"/>
    </source>
</evidence>
<dbReference type="InterPro" id="IPR050490">
    <property type="entry name" value="Bact_solute-bd_prot1"/>
</dbReference>
<feature type="chain" id="PRO_5039331573" evidence="2">
    <location>
        <begin position="25"/>
        <end position="525"/>
    </location>
</feature>
<feature type="region of interest" description="Disordered" evidence="1">
    <location>
        <begin position="33"/>
        <end position="59"/>
    </location>
</feature>
<dbReference type="EMBL" id="NMUQ01000001">
    <property type="protein sequence ID" value="OXM15670.1"/>
    <property type="molecule type" value="Genomic_DNA"/>
</dbReference>
<organism evidence="4 5">
    <name type="scientific">Paenibacillus herberti</name>
    <dbReference type="NCBI Taxonomy" id="1619309"/>
    <lineage>
        <taxon>Bacteria</taxon>
        <taxon>Bacillati</taxon>
        <taxon>Bacillota</taxon>
        <taxon>Bacilli</taxon>
        <taxon>Bacillales</taxon>
        <taxon>Paenibacillaceae</taxon>
        <taxon>Paenibacillus</taxon>
    </lineage>
</organism>
<proteinExistence type="predicted"/>
<accession>A0A229P0F4</accession>
<dbReference type="PANTHER" id="PTHR43649:SF17">
    <property type="entry name" value="ABC TRANSPORTER SOLUTE BINDING PROTEIN-SUGAR TRANSPORT"/>
    <property type="match status" value="1"/>
</dbReference>
<dbReference type="SUPFAM" id="SSF53850">
    <property type="entry name" value="Periplasmic binding protein-like II"/>
    <property type="match status" value="1"/>
</dbReference>
<evidence type="ECO:0000256" key="2">
    <source>
        <dbReference type="SAM" id="SignalP"/>
    </source>
</evidence>
<sequence length="525" mass="58229">MIKRSKRQLGLAVTSMLAATMVLSACGQANKAADNSPAANNTAASNSTNTGEKGNTAADTSTEVKLKMVLLGAKPADYDQVFAEINKNLKEKINATVEAEFLAWSDWSQKYPLKFAANEDFDIIYTSNWAQYTDQATKGGFLELTDDLLSQYAPQTWAAMPKVKWDQARINDKIYMIPSNKANEFTDKLVLIRDDLREKYGLEPVNSPETYAAYLKAVAKNEKGITPYGLESAETNNHNLDKQLLVQKNNWKEFAGIPFTVKTDDAKAQVFNMYETPEFDQLLTYYKDLADNGGWSRNALTSKSSTTDDFKAGKLASMSHNVTALGGVMADALKAHPDWKLALADLSPDSKKSAAISTQNGMAIHATSKKAERALMALDLFQNDKQLHDLVMYGIAGTNYTPEGDDKFSKTDKFANYNSFSNWSWTSTLDRVDTNYPQAAQEIEKQWAGKVFNYELESFVFDKTKVVNEVANVGNVMTRYLAPLEYGLIKDLDKGKADLIKQMKAAGSDKIQAELQSQIDAFLAK</sequence>
<keyword evidence="2" id="KW-0732">Signal</keyword>
<protein>
    <submittedName>
        <fullName evidence="4">Sugar ABC transporter substrate-binding protein</fullName>
    </submittedName>
</protein>